<keyword evidence="5" id="KW-0862">Zinc</keyword>
<dbReference type="InterPro" id="IPR011096">
    <property type="entry name" value="FTP_domain"/>
</dbReference>
<dbReference type="RefSeq" id="WP_309804306.1">
    <property type="nucleotide sequence ID" value="NZ_JAVDQS010000004.1"/>
</dbReference>
<dbReference type="CDD" id="cd09597">
    <property type="entry name" value="M4_TLP"/>
    <property type="match status" value="1"/>
</dbReference>
<name>A0ABU1LDY7_9FLAO</name>
<feature type="chain" id="PRO_5046667141" evidence="7">
    <location>
        <begin position="27"/>
        <end position="660"/>
    </location>
</feature>
<evidence type="ECO:0000259" key="9">
    <source>
        <dbReference type="Pfam" id="PF02868"/>
    </source>
</evidence>
<feature type="domain" description="FTP" evidence="10">
    <location>
        <begin position="82"/>
        <end position="129"/>
    </location>
</feature>
<reference evidence="12 13" key="1">
    <citation type="submission" date="2023-07" db="EMBL/GenBank/DDBJ databases">
        <title>Sorghum-associated microbial communities from plants grown in Nebraska, USA.</title>
        <authorList>
            <person name="Schachtman D."/>
        </authorList>
    </citation>
    <scope>NUCLEOTIDE SEQUENCE [LARGE SCALE GENOMIC DNA]</scope>
    <source>
        <strain evidence="12 13">DS1709</strain>
    </source>
</reference>
<dbReference type="Proteomes" id="UP001184853">
    <property type="component" value="Unassembled WGS sequence"/>
</dbReference>
<dbReference type="InterPro" id="IPR050728">
    <property type="entry name" value="Zinc_Metalloprotease_M4"/>
</dbReference>
<dbReference type="Pfam" id="PF07504">
    <property type="entry name" value="FTP"/>
    <property type="match status" value="1"/>
</dbReference>
<keyword evidence="2" id="KW-0479">Metal-binding</keyword>
<feature type="domain" description="Peptidase M4 C-terminal" evidence="9">
    <location>
        <begin position="386"/>
        <end position="568"/>
    </location>
</feature>
<dbReference type="InterPro" id="IPR013856">
    <property type="entry name" value="Peptidase_M4_domain"/>
</dbReference>
<feature type="domain" description="Peptidase M4" evidence="8">
    <location>
        <begin position="225"/>
        <end position="376"/>
    </location>
</feature>
<dbReference type="GO" id="GO:0008237">
    <property type="term" value="F:metallopeptidase activity"/>
    <property type="evidence" value="ECO:0007669"/>
    <property type="project" value="UniProtKB-KW"/>
</dbReference>
<evidence type="ECO:0000256" key="4">
    <source>
        <dbReference type="ARBA" id="ARBA00022801"/>
    </source>
</evidence>
<evidence type="ECO:0000313" key="13">
    <source>
        <dbReference type="Proteomes" id="UP001184853"/>
    </source>
</evidence>
<evidence type="ECO:0000313" key="12">
    <source>
        <dbReference type="EMBL" id="MDR6404927.1"/>
    </source>
</evidence>
<dbReference type="Pfam" id="PF01447">
    <property type="entry name" value="Peptidase_M4"/>
    <property type="match status" value="1"/>
</dbReference>
<dbReference type="InterPro" id="IPR026444">
    <property type="entry name" value="Secre_tail"/>
</dbReference>
<keyword evidence="1" id="KW-0645">Protease</keyword>
<dbReference type="InterPro" id="IPR027268">
    <property type="entry name" value="Peptidase_M4/M1_CTD_sf"/>
</dbReference>
<dbReference type="NCBIfam" id="TIGR04183">
    <property type="entry name" value="Por_Secre_tail"/>
    <property type="match status" value="1"/>
</dbReference>
<evidence type="ECO:0000256" key="5">
    <source>
        <dbReference type="ARBA" id="ARBA00022833"/>
    </source>
</evidence>
<dbReference type="Pfam" id="PF18962">
    <property type="entry name" value="Por_Secre_tail"/>
    <property type="match status" value="1"/>
</dbReference>
<dbReference type="EMBL" id="JAVDQS010000004">
    <property type="protein sequence ID" value="MDR6404927.1"/>
    <property type="molecule type" value="Genomic_DNA"/>
</dbReference>
<evidence type="ECO:0000259" key="10">
    <source>
        <dbReference type="Pfam" id="PF07504"/>
    </source>
</evidence>
<dbReference type="Gene3D" id="1.10.390.10">
    <property type="entry name" value="Neutral Protease Domain 2"/>
    <property type="match status" value="1"/>
</dbReference>
<dbReference type="SUPFAM" id="SSF55486">
    <property type="entry name" value="Metalloproteases ('zincins'), catalytic domain"/>
    <property type="match status" value="1"/>
</dbReference>
<organism evidence="12 13">
    <name type="scientific">Chryseobacterium geocarposphaerae</name>
    <dbReference type="NCBI Taxonomy" id="1416776"/>
    <lineage>
        <taxon>Bacteria</taxon>
        <taxon>Pseudomonadati</taxon>
        <taxon>Bacteroidota</taxon>
        <taxon>Flavobacteriia</taxon>
        <taxon>Flavobacteriales</taxon>
        <taxon>Weeksellaceae</taxon>
        <taxon>Chryseobacterium group</taxon>
        <taxon>Chryseobacterium</taxon>
    </lineage>
</organism>
<evidence type="ECO:0000256" key="1">
    <source>
        <dbReference type="ARBA" id="ARBA00022670"/>
    </source>
</evidence>
<accession>A0ABU1LDY7</accession>
<comment type="caution">
    <text evidence="12">The sequence shown here is derived from an EMBL/GenBank/DDBJ whole genome shotgun (WGS) entry which is preliminary data.</text>
</comment>
<evidence type="ECO:0000259" key="11">
    <source>
        <dbReference type="Pfam" id="PF18962"/>
    </source>
</evidence>
<protein>
    <submittedName>
        <fullName evidence="12">Zn-dependent metalloprotease</fullName>
    </submittedName>
</protein>
<gene>
    <name evidence="12" type="ORF">J2781_001851</name>
</gene>
<dbReference type="SUPFAM" id="SSF54334">
    <property type="entry name" value="Superantigen toxins, C-terminal domain"/>
    <property type="match status" value="1"/>
</dbReference>
<evidence type="ECO:0000256" key="6">
    <source>
        <dbReference type="ARBA" id="ARBA00023049"/>
    </source>
</evidence>
<sequence>MTRKITLSLLLTGAVSFYFQSNLLIAQERNPSEQTSNNSLPSFKTNPSTGSFQYDMDGKNVTSKQLINRLNEWMDANSDHAFKIINEESDDLGFKHTTLQHYYKNVKVADEIVSLHEKNGFLTYVNGEVTSKIDLSTGNSLSQSETETIVKADLKKNTELSFSNFEQAIATIDTGRGIQSFYVSKIDVFAASPLQSFTYYIDNSSRKIINKLSKIRHTDTPSTSATLNKGNQQITVDSYNGSYRLKDNARKIYTYNGTNTTINPVTGTLQGITNAEYTSNTPNFTSDATKAAVEVHWGMEKTYDYYLTRHSRNSYDGLGSVIKNYYNFSDSGDGTNAAAVDNNGQVFMIFGSGKYLNAQVFHPLVNLDVTGHEYTHLINGRNGHGGLNYQKESGALDESIADMMGTAIEFYSGITPNWTIGEGIPIPVSAYPGTYFRNMANPNVAQSIAGSAQPDTYLGTYWQNTNVTPSESNDHGGVHTNSGVGNYWFYLLSVGGSGTNDIGNTFAVSGITIQKAEKIVFRALMNYLTPNSGYMDFYNATKKAAIDLYGITSNEGLQVAKAWYAVGIGNGVLVTTEVKPLENNIKIYPNPVTQGSFTIETKENRDTKYELYDLSGKLLIPSQKLNSGTNKVSVAGIQSGVYLLKLISEGNTVSKKIIIK</sequence>
<dbReference type="PANTHER" id="PTHR33794">
    <property type="entry name" value="BACILLOLYSIN"/>
    <property type="match status" value="1"/>
</dbReference>
<dbReference type="InterPro" id="IPR001570">
    <property type="entry name" value="Peptidase_M4_C_domain"/>
</dbReference>
<evidence type="ECO:0000256" key="3">
    <source>
        <dbReference type="ARBA" id="ARBA00022729"/>
    </source>
</evidence>
<dbReference type="Gene3D" id="3.10.170.10">
    <property type="match status" value="1"/>
</dbReference>
<keyword evidence="3 7" id="KW-0732">Signal</keyword>
<keyword evidence="4" id="KW-0378">Hydrolase</keyword>
<evidence type="ECO:0000256" key="2">
    <source>
        <dbReference type="ARBA" id="ARBA00022723"/>
    </source>
</evidence>
<dbReference type="InterPro" id="IPR016091">
    <property type="entry name" value="SuperAg_toxin_C"/>
</dbReference>
<proteinExistence type="predicted"/>
<dbReference type="Pfam" id="PF02868">
    <property type="entry name" value="Peptidase_M4_C"/>
    <property type="match status" value="1"/>
</dbReference>
<dbReference type="PANTHER" id="PTHR33794:SF1">
    <property type="entry name" value="BACILLOLYSIN"/>
    <property type="match status" value="1"/>
</dbReference>
<feature type="signal peptide" evidence="7">
    <location>
        <begin position="1"/>
        <end position="26"/>
    </location>
</feature>
<evidence type="ECO:0000259" key="8">
    <source>
        <dbReference type="Pfam" id="PF01447"/>
    </source>
</evidence>
<dbReference type="Gene3D" id="3.10.450.490">
    <property type="match status" value="1"/>
</dbReference>
<keyword evidence="6 12" id="KW-0482">Metalloprotease</keyword>
<keyword evidence="13" id="KW-1185">Reference proteome</keyword>
<feature type="domain" description="Secretion system C-terminal sorting" evidence="11">
    <location>
        <begin position="587"/>
        <end position="659"/>
    </location>
</feature>
<evidence type="ECO:0000256" key="7">
    <source>
        <dbReference type="SAM" id="SignalP"/>
    </source>
</evidence>